<evidence type="ECO:0000256" key="3">
    <source>
        <dbReference type="ARBA" id="ARBA00022763"/>
    </source>
</evidence>
<evidence type="ECO:0000256" key="7">
    <source>
        <dbReference type="RuleBase" id="RU366049"/>
    </source>
</evidence>
<dbReference type="InterPro" id="IPR040038">
    <property type="entry name" value="TIPIN/Csm3/Swi3"/>
</dbReference>
<evidence type="ECO:0000259" key="9">
    <source>
        <dbReference type="Pfam" id="PF07962"/>
    </source>
</evidence>
<keyword evidence="11" id="KW-1185">Reference proteome</keyword>
<feature type="compositionally biased region" description="Basic and acidic residues" evidence="8">
    <location>
        <begin position="177"/>
        <end position="199"/>
    </location>
</feature>
<dbReference type="EMBL" id="MU001679">
    <property type="protein sequence ID" value="KAF2457953.1"/>
    <property type="molecule type" value="Genomic_DNA"/>
</dbReference>
<keyword evidence="3 7" id="KW-0227">DNA damage</keyword>
<evidence type="ECO:0000313" key="10">
    <source>
        <dbReference type="EMBL" id="KAF2457953.1"/>
    </source>
</evidence>
<name>A0A6A6P3A7_9PEZI</name>
<dbReference type="AlphaFoldDB" id="A0A6A6P3A7"/>
<keyword evidence="6 7" id="KW-0131">Cell cycle</keyword>
<feature type="compositionally biased region" description="Acidic residues" evidence="8">
    <location>
        <begin position="252"/>
        <end position="267"/>
    </location>
</feature>
<evidence type="ECO:0000256" key="8">
    <source>
        <dbReference type="SAM" id="MobiDB-lite"/>
    </source>
</evidence>
<feature type="region of interest" description="Disordered" evidence="8">
    <location>
        <begin position="28"/>
        <end position="51"/>
    </location>
</feature>
<organism evidence="10 11">
    <name type="scientific">Lineolata rhizophorae</name>
    <dbReference type="NCBI Taxonomy" id="578093"/>
    <lineage>
        <taxon>Eukaryota</taxon>
        <taxon>Fungi</taxon>
        <taxon>Dikarya</taxon>
        <taxon>Ascomycota</taxon>
        <taxon>Pezizomycotina</taxon>
        <taxon>Dothideomycetes</taxon>
        <taxon>Dothideomycetes incertae sedis</taxon>
        <taxon>Lineolatales</taxon>
        <taxon>Lineolataceae</taxon>
        <taxon>Lineolata</taxon>
    </lineage>
</organism>
<dbReference type="PANTHER" id="PTHR13220:SF11">
    <property type="entry name" value="TIMELESS-INTERACTING PROTEIN"/>
    <property type="match status" value="1"/>
</dbReference>
<dbReference type="Proteomes" id="UP000799766">
    <property type="component" value="Unassembled WGS sequence"/>
</dbReference>
<reference evidence="10" key="1">
    <citation type="journal article" date="2020" name="Stud. Mycol.">
        <title>101 Dothideomycetes genomes: a test case for predicting lifestyles and emergence of pathogens.</title>
        <authorList>
            <person name="Haridas S."/>
            <person name="Albert R."/>
            <person name="Binder M."/>
            <person name="Bloem J."/>
            <person name="Labutti K."/>
            <person name="Salamov A."/>
            <person name="Andreopoulos B."/>
            <person name="Baker S."/>
            <person name="Barry K."/>
            <person name="Bills G."/>
            <person name="Bluhm B."/>
            <person name="Cannon C."/>
            <person name="Castanera R."/>
            <person name="Culley D."/>
            <person name="Daum C."/>
            <person name="Ezra D."/>
            <person name="Gonzalez J."/>
            <person name="Henrissat B."/>
            <person name="Kuo A."/>
            <person name="Liang C."/>
            <person name="Lipzen A."/>
            <person name="Lutzoni F."/>
            <person name="Magnuson J."/>
            <person name="Mondo S."/>
            <person name="Nolan M."/>
            <person name="Ohm R."/>
            <person name="Pangilinan J."/>
            <person name="Park H.-J."/>
            <person name="Ramirez L."/>
            <person name="Alfaro M."/>
            <person name="Sun H."/>
            <person name="Tritt A."/>
            <person name="Yoshinaga Y."/>
            <person name="Zwiers L.-H."/>
            <person name="Turgeon B."/>
            <person name="Goodwin S."/>
            <person name="Spatafora J."/>
            <person name="Crous P."/>
            <person name="Grigoriev I."/>
        </authorList>
    </citation>
    <scope>NUCLEOTIDE SEQUENCE</scope>
    <source>
        <strain evidence="10">ATCC 16933</strain>
    </source>
</reference>
<evidence type="ECO:0000256" key="5">
    <source>
        <dbReference type="ARBA" id="ARBA00023242"/>
    </source>
</evidence>
<sequence>MPPPVSNLGRDELDDLFNYDANLDGALGATDQARSDNKRSQQGGTGDDNIDVGIDKEVEVVRKRKQAPKLDAELLLSANGIPKLRRISKERLRFKGKGHEYSDISRLLNMYQLWLDELYPRAKFLDGITMIEKAGHTKRMQVMRKEWINESKPKAPGEEDMERLEDLVSTEVAAENPEAKAEKQQEPPEAQTRENEQVPDKSLSPAAGGPDDDELDALLAEDAQREASEQTSTKLDSRPKPAASNSLFGGGDEFEDEMEVLEGMDIP</sequence>
<dbReference type="GO" id="GO:0031298">
    <property type="term" value="C:replication fork protection complex"/>
    <property type="evidence" value="ECO:0007669"/>
    <property type="project" value="TreeGrafter"/>
</dbReference>
<evidence type="ECO:0000256" key="2">
    <source>
        <dbReference type="ARBA" id="ARBA00006075"/>
    </source>
</evidence>
<dbReference type="GO" id="GO:0006974">
    <property type="term" value="P:DNA damage response"/>
    <property type="evidence" value="ECO:0007669"/>
    <property type="project" value="UniProtKB-KW"/>
</dbReference>
<feature type="region of interest" description="Disordered" evidence="8">
    <location>
        <begin position="174"/>
        <end position="267"/>
    </location>
</feature>
<keyword evidence="4" id="KW-0236">DNA replication inhibitor</keyword>
<feature type="domain" description="Chromosome segregation in meiosis protein 3" evidence="9">
    <location>
        <begin position="69"/>
        <end position="151"/>
    </location>
</feature>
<proteinExistence type="inferred from homology"/>
<dbReference type="PANTHER" id="PTHR13220">
    <property type="entry name" value="TIMELESS INTERACTING-RELATED"/>
    <property type="match status" value="1"/>
</dbReference>
<dbReference type="GO" id="GO:0043111">
    <property type="term" value="P:replication fork arrest"/>
    <property type="evidence" value="ECO:0007669"/>
    <property type="project" value="TreeGrafter"/>
</dbReference>
<dbReference type="GO" id="GO:0003677">
    <property type="term" value="F:DNA binding"/>
    <property type="evidence" value="ECO:0007669"/>
    <property type="project" value="TreeGrafter"/>
</dbReference>
<gene>
    <name evidence="10" type="ORF">BDY21DRAFT_343234</name>
</gene>
<keyword evidence="5 7" id="KW-0539">Nucleus</keyword>
<protein>
    <recommendedName>
        <fullName evidence="7">Chromosome segregation in meiosis protein</fullName>
    </recommendedName>
</protein>
<dbReference type="InterPro" id="IPR012923">
    <property type="entry name" value="Csm3"/>
</dbReference>
<dbReference type="GO" id="GO:0031297">
    <property type="term" value="P:replication fork processing"/>
    <property type="evidence" value="ECO:0007669"/>
    <property type="project" value="UniProtKB-UniRule"/>
</dbReference>
<dbReference type="GO" id="GO:0000076">
    <property type="term" value="P:DNA replication checkpoint signaling"/>
    <property type="evidence" value="ECO:0007669"/>
    <property type="project" value="UniProtKB-UniRule"/>
</dbReference>
<evidence type="ECO:0000256" key="1">
    <source>
        <dbReference type="ARBA" id="ARBA00004123"/>
    </source>
</evidence>
<evidence type="ECO:0000313" key="11">
    <source>
        <dbReference type="Proteomes" id="UP000799766"/>
    </source>
</evidence>
<accession>A0A6A6P3A7</accession>
<evidence type="ECO:0000256" key="4">
    <source>
        <dbReference type="ARBA" id="ARBA00022880"/>
    </source>
</evidence>
<evidence type="ECO:0000256" key="6">
    <source>
        <dbReference type="ARBA" id="ARBA00023306"/>
    </source>
</evidence>
<comment type="subcellular location">
    <subcellularLocation>
        <location evidence="1 7">Nucleus</location>
    </subcellularLocation>
</comment>
<dbReference type="OrthoDB" id="437078at2759"/>
<comment type="function">
    <text evidence="7">Plays an important role in the control of DNA replication and the maintenance of replication fork stability.</text>
</comment>
<dbReference type="Pfam" id="PF07962">
    <property type="entry name" value="Swi3"/>
    <property type="match status" value="1"/>
</dbReference>
<comment type="similarity">
    <text evidence="2 7">Belongs to the CSM3 family.</text>
</comment>